<accession>A0A437K882</accession>
<dbReference type="Pfam" id="PF08241">
    <property type="entry name" value="Methyltransf_11"/>
    <property type="match status" value="1"/>
</dbReference>
<dbReference type="SUPFAM" id="SSF53335">
    <property type="entry name" value="S-adenosyl-L-methionine-dependent methyltransferases"/>
    <property type="match status" value="1"/>
</dbReference>
<organism evidence="5 6">
    <name type="scientific">Niallia taxi</name>
    <dbReference type="NCBI Taxonomy" id="2499688"/>
    <lineage>
        <taxon>Bacteria</taxon>
        <taxon>Bacillati</taxon>
        <taxon>Bacillota</taxon>
        <taxon>Bacilli</taxon>
        <taxon>Bacillales</taxon>
        <taxon>Bacillaceae</taxon>
        <taxon>Niallia</taxon>
    </lineage>
</organism>
<evidence type="ECO:0000313" key="6">
    <source>
        <dbReference type="Proteomes" id="UP000288024"/>
    </source>
</evidence>
<dbReference type="InterPro" id="IPR013216">
    <property type="entry name" value="Methyltransf_11"/>
</dbReference>
<comment type="caution">
    <text evidence="5">The sequence shown here is derived from an EMBL/GenBank/DDBJ whole genome shotgun (WGS) entry which is preliminary data.</text>
</comment>
<feature type="domain" description="Methyltransferase type 11" evidence="4">
    <location>
        <begin position="43"/>
        <end position="135"/>
    </location>
</feature>
<protein>
    <submittedName>
        <fullName evidence="5">Class I SAM-dependent methyltransferase</fullName>
    </submittedName>
</protein>
<dbReference type="Proteomes" id="UP000288024">
    <property type="component" value="Unassembled WGS sequence"/>
</dbReference>
<keyword evidence="3 5" id="KW-0808">Transferase</keyword>
<dbReference type="Gene3D" id="3.40.50.150">
    <property type="entry name" value="Vaccinia Virus protein VP39"/>
    <property type="match status" value="1"/>
</dbReference>
<dbReference type="CDD" id="cd02440">
    <property type="entry name" value="AdoMet_MTases"/>
    <property type="match status" value="1"/>
</dbReference>
<evidence type="ECO:0000256" key="2">
    <source>
        <dbReference type="ARBA" id="ARBA00022603"/>
    </source>
</evidence>
<dbReference type="RefSeq" id="WP_127739474.1">
    <property type="nucleotide sequence ID" value="NZ_CP196003.1"/>
</dbReference>
<dbReference type="PANTHER" id="PTHR44942:SF4">
    <property type="entry name" value="METHYLTRANSFERASE TYPE 11 DOMAIN-CONTAINING PROTEIN"/>
    <property type="match status" value="1"/>
</dbReference>
<dbReference type="PANTHER" id="PTHR44942">
    <property type="entry name" value="METHYLTRANSF_11 DOMAIN-CONTAINING PROTEIN"/>
    <property type="match status" value="1"/>
</dbReference>
<evidence type="ECO:0000256" key="1">
    <source>
        <dbReference type="ARBA" id="ARBA00008361"/>
    </source>
</evidence>
<dbReference type="InterPro" id="IPR051052">
    <property type="entry name" value="Diverse_substrate_MTase"/>
</dbReference>
<dbReference type="GO" id="GO:0008757">
    <property type="term" value="F:S-adenosylmethionine-dependent methyltransferase activity"/>
    <property type="evidence" value="ECO:0007669"/>
    <property type="project" value="InterPro"/>
</dbReference>
<evidence type="ECO:0000259" key="4">
    <source>
        <dbReference type="Pfam" id="PF08241"/>
    </source>
</evidence>
<dbReference type="AlphaFoldDB" id="A0A437K882"/>
<proteinExistence type="inferred from homology"/>
<dbReference type="InterPro" id="IPR029063">
    <property type="entry name" value="SAM-dependent_MTases_sf"/>
</dbReference>
<dbReference type="EMBL" id="RZTZ01000007">
    <property type="protein sequence ID" value="RVT60222.1"/>
    <property type="molecule type" value="Genomic_DNA"/>
</dbReference>
<dbReference type="GO" id="GO:0032259">
    <property type="term" value="P:methylation"/>
    <property type="evidence" value="ECO:0007669"/>
    <property type="project" value="UniProtKB-KW"/>
</dbReference>
<keyword evidence="6" id="KW-1185">Reference proteome</keyword>
<evidence type="ECO:0000256" key="3">
    <source>
        <dbReference type="ARBA" id="ARBA00022679"/>
    </source>
</evidence>
<reference evidence="5 6" key="1">
    <citation type="submission" date="2019-01" db="EMBL/GenBank/DDBJ databases">
        <title>Bacillus sp. M5HDSG1-1, whole genome shotgun sequence.</title>
        <authorList>
            <person name="Tuo L."/>
        </authorList>
    </citation>
    <scope>NUCLEOTIDE SEQUENCE [LARGE SCALE GENOMIC DNA]</scope>
    <source>
        <strain evidence="5 6">M5HDSG1-1</strain>
    </source>
</reference>
<sequence length="253" mass="28437">MDNNTKFNGKAKVYAAFRPYYPEQLLNDLFTECELSINSTATDIGAGTGILTKQLLDLGLTVFAVEPNEDMRQAATGLLKDYKGITLVNGAAENTTLPEHSVDLVTAAQSFHWFNEEEFHKECQRILKKDGKVAIIANERVNEASVNLEIADVYRRYCPNFNGFSNGLNGSQEIYDSFFNRNYHEIVYDYPLKYNKATFIGRHLSSSFALQEGDKQYPLLVEALAALFDKYGENGLLSIPNLTKCRYGVVQAK</sequence>
<name>A0A437K882_9BACI</name>
<evidence type="ECO:0000313" key="5">
    <source>
        <dbReference type="EMBL" id="RVT60222.1"/>
    </source>
</evidence>
<comment type="similarity">
    <text evidence="1">Belongs to the methyltransferase superfamily.</text>
</comment>
<gene>
    <name evidence="5" type="ORF">EM808_17415</name>
</gene>
<keyword evidence="2 5" id="KW-0489">Methyltransferase</keyword>